<evidence type="ECO:0000259" key="9">
    <source>
        <dbReference type="PROSITE" id="PS50923"/>
    </source>
</evidence>
<dbReference type="SUPFAM" id="SSF82895">
    <property type="entry name" value="TSP-1 type 1 repeat"/>
    <property type="match status" value="8"/>
</dbReference>
<keyword evidence="1" id="KW-0732">Signal</keyword>
<dbReference type="InterPro" id="IPR036383">
    <property type="entry name" value="TSP1_rpt_sf"/>
</dbReference>
<feature type="domain" description="C-type lectin" evidence="7">
    <location>
        <begin position="197"/>
        <end position="304"/>
    </location>
</feature>
<keyword evidence="2" id="KW-0677">Repeat</keyword>
<evidence type="ECO:0000259" key="7">
    <source>
        <dbReference type="PROSITE" id="PS50041"/>
    </source>
</evidence>
<dbReference type="InterPro" id="IPR016186">
    <property type="entry name" value="C-type_lectin-like/link_sf"/>
</dbReference>
<dbReference type="FunFam" id="2.20.100.10:FF:000007">
    <property type="entry name" value="Thrombospondin 1"/>
    <property type="match status" value="4"/>
</dbReference>
<keyword evidence="4" id="KW-0325">Glycoprotein</keyword>
<dbReference type="Pfam" id="PF00090">
    <property type="entry name" value="TSP_1"/>
    <property type="match status" value="8"/>
</dbReference>
<dbReference type="SUPFAM" id="SSF56436">
    <property type="entry name" value="C-type lectin-like"/>
    <property type="match status" value="1"/>
</dbReference>
<dbReference type="Pfam" id="PF00530">
    <property type="entry name" value="SRCR"/>
    <property type="match status" value="1"/>
</dbReference>
<keyword evidence="3 5" id="KW-1015">Disulfide bond</keyword>
<dbReference type="AlphaFoldDB" id="A0A8B6C4U8"/>
<dbReference type="PANTHER" id="PTHR22906:SF21">
    <property type="entry name" value="SEMA DOMAIN-CONTAINING PROTEIN"/>
    <property type="match status" value="1"/>
</dbReference>
<feature type="disulfide bond" evidence="6">
    <location>
        <begin position="128"/>
        <end position="171"/>
    </location>
</feature>
<evidence type="ECO:0000256" key="4">
    <source>
        <dbReference type="ARBA" id="ARBA00023180"/>
    </source>
</evidence>
<comment type="caution">
    <text evidence="5">Lacks conserved residue(s) required for the propagation of feature annotation.</text>
</comment>
<evidence type="ECO:0000259" key="8">
    <source>
        <dbReference type="PROSITE" id="PS50287"/>
    </source>
</evidence>
<dbReference type="SUPFAM" id="SSF57535">
    <property type="entry name" value="Complement control module/SCR domain"/>
    <property type="match status" value="1"/>
</dbReference>
<dbReference type="OrthoDB" id="446173at2759"/>
<dbReference type="InterPro" id="IPR035976">
    <property type="entry name" value="Sushi/SCR/CCP_sf"/>
</dbReference>
<dbReference type="Gene3D" id="3.10.100.10">
    <property type="entry name" value="Mannose-Binding Protein A, subunit A"/>
    <property type="match status" value="1"/>
</dbReference>
<dbReference type="SUPFAM" id="SSF56487">
    <property type="entry name" value="SRCR-like"/>
    <property type="match status" value="1"/>
</dbReference>
<evidence type="ECO:0000256" key="2">
    <source>
        <dbReference type="ARBA" id="ARBA00022737"/>
    </source>
</evidence>
<dbReference type="PROSITE" id="PS50923">
    <property type="entry name" value="SUSHI"/>
    <property type="match status" value="1"/>
</dbReference>
<evidence type="ECO:0000313" key="11">
    <source>
        <dbReference type="Proteomes" id="UP000596742"/>
    </source>
</evidence>
<feature type="domain" description="SRCR" evidence="8">
    <location>
        <begin position="319"/>
        <end position="417"/>
    </location>
</feature>
<sequence length="1062" mass="116414">MKDVCPADNVSCEEPNISGPGSLKFGQCSKIGVLLRYNTVSLLECVKECLITSQCLSINYRHNWNLCDVVMSVSNSNDMDNDTTCVTSDISTWEKSLAGKCADHTCAAGSKCQFDHVTSDVVCIDVYCKDIPSIPNAETVEPFGLRRQYNMANKYACNDNYKMEGRPFAVCQNTGDWIVLFTCVYDCGTGGLQLEEETASCIKHTSTNGSTWKEARTICQQQGGDLVSIVTKAKWDSVIEYFRSVGRAWIGLKDKRWMTGESFNNVFEIKVQLNDYDRDYPKEDENTCGIIALSSSIPLQDENCYIRKRENFLCEIRDLRLVGGNTCREGRLEIYHNSVWGTICDDGFGTPDATVACRQLGYRTPTSTFYTAGGGTGYVWLDNMGCDGTEMRIDQCSHPGWGIEDCGHSEDVGIICTGENTSVYGNWGSWSSWTMCSASCSSGFQNRNRLCNNPVPSSSGSYCNGKSFEVHNCSIARCSVDGNWGTWSIWSVCNATCGGGVKKRTRNCINPYPSNGGSTCSGMAEETLICSVSNCPVDGSWSGWSSWNFCSATCNGGIQDRTRTCDAPQPINGGLYCNGTMKESRSCNNMNCKIDGNWGTWSIWSVCNVTCDGGLQIRTRNCNNPYPSAGGSTCSGMAEETLLCGESNCPVDGNWGSWSSWNICSATCDGGIQDRTRKCDSPNQSNGGLYCNGTMIESRSCNNINCEIDGQWGTWQEWEACNTTCGNGFQQRIRKCDSPAPYFGGSECIGLDFDTKTCYQDTCPVDGQWGTWQEWEACNTTCGNGFQQRIRKCDSPAPYFGGSECIGLDFDTKTCYQDTCLVDGQWGTWQEWEARNTTCGNGTQQRLRKCDSPSLYFNGSECMGLDFDSQICYQDKCADAQLQANEDSPNFISPVILGSVAVVFIVNTAAITFRPGKVETRNINGRNTESLAELRVTTQENDYDCVRRVSRVQSNVYDTFNNESNVYANTQITAATTEIGAHVNIPCNAVNIDTSANANILCNADNAVTGAHANIPCTADNIETGAHANIPCNADNIATGAHAIIPVTGDRVDEVYENLEMF</sequence>
<dbReference type="EMBL" id="UYJE01001102">
    <property type="protein sequence ID" value="VDH99143.1"/>
    <property type="molecule type" value="Genomic_DNA"/>
</dbReference>
<dbReference type="PROSITE" id="PS50041">
    <property type="entry name" value="C_TYPE_LECTIN_2"/>
    <property type="match status" value="1"/>
</dbReference>
<dbReference type="SMART" id="SM00202">
    <property type="entry name" value="SR"/>
    <property type="match status" value="1"/>
</dbReference>
<dbReference type="InterPro" id="IPR000884">
    <property type="entry name" value="TSP1_rpt"/>
</dbReference>
<dbReference type="PROSITE" id="PS00420">
    <property type="entry name" value="SRCR_1"/>
    <property type="match status" value="1"/>
</dbReference>
<evidence type="ECO:0000256" key="5">
    <source>
        <dbReference type="PROSITE-ProRule" id="PRU00196"/>
    </source>
</evidence>
<accession>A0A8B6C4U8</accession>
<dbReference type="GO" id="GO:0016020">
    <property type="term" value="C:membrane"/>
    <property type="evidence" value="ECO:0007669"/>
    <property type="project" value="InterPro"/>
</dbReference>
<comment type="caution">
    <text evidence="10">The sequence shown here is derived from an EMBL/GenBank/DDBJ whole genome shotgun (WGS) entry which is preliminary data.</text>
</comment>
<dbReference type="PRINTS" id="PR01705">
    <property type="entry name" value="TSP1REPEAT"/>
</dbReference>
<feature type="disulfide bond" evidence="5">
    <location>
        <begin position="386"/>
        <end position="396"/>
    </location>
</feature>
<dbReference type="FunFam" id="2.20.100.10:FF:000001">
    <property type="entry name" value="semaphorin-5A isoform X1"/>
    <property type="match status" value="1"/>
</dbReference>
<proteinExistence type="predicted"/>
<name>A0A8B6C4U8_MYTGA</name>
<dbReference type="SMART" id="SM00034">
    <property type="entry name" value="CLECT"/>
    <property type="match status" value="1"/>
</dbReference>
<feature type="domain" description="Sushi" evidence="9">
    <location>
        <begin position="126"/>
        <end position="185"/>
    </location>
</feature>
<keyword evidence="6" id="KW-0768">Sushi</keyword>
<dbReference type="Gene3D" id="3.10.250.10">
    <property type="entry name" value="SRCR-like domain"/>
    <property type="match status" value="1"/>
</dbReference>
<dbReference type="InterPro" id="IPR036772">
    <property type="entry name" value="SRCR-like_dom_sf"/>
</dbReference>
<dbReference type="FunFam" id="3.10.250.10:FF:000011">
    <property type="entry name" value="Scavenger receptor class A member 5"/>
    <property type="match status" value="1"/>
</dbReference>
<protein>
    <submittedName>
        <fullName evidence="10">Uncharacterized protein</fullName>
    </submittedName>
</protein>
<gene>
    <name evidence="10" type="ORF">MGAL_10B072935</name>
</gene>
<keyword evidence="11" id="KW-1185">Reference proteome</keyword>
<dbReference type="InterPro" id="IPR000436">
    <property type="entry name" value="Sushi_SCR_CCP_dom"/>
</dbReference>
<dbReference type="Gene3D" id="2.10.70.10">
    <property type="entry name" value="Complement Module, domain 1"/>
    <property type="match status" value="1"/>
</dbReference>
<evidence type="ECO:0000256" key="1">
    <source>
        <dbReference type="ARBA" id="ARBA00022729"/>
    </source>
</evidence>
<dbReference type="PROSITE" id="PS50287">
    <property type="entry name" value="SRCR_2"/>
    <property type="match status" value="1"/>
</dbReference>
<dbReference type="Pfam" id="PF00084">
    <property type="entry name" value="Sushi"/>
    <property type="match status" value="1"/>
</dbReference>
<dbReference type="PANTHER" id="PTHR22906">
    <property type="entry name" value="PROPERDIN"/>
    <property type="match status" value="1"/>
</dbReference>
<dbReference type="InterPro" id="IPR052065">
    <property type="entry name" value="Compl_asym_regulator"/>
</dbReference>
<dbReference type="SMART" id="SM00032">
    <property type="entry name" value="CCP"/>
    <property type="match status" value="1"/>
</dbReference>
<dbReference type="PROSITE" id="PS50092">
    <property type="entry name" value="TSP1"/>
    <property type="match status" value="8"/>
</dbReference>
<dbReference type="Gene3D" id="2.20.100.10">
    <property type="entry name" value="Thrombospondin type-1 (TSP1) repeat"/>
    <property type="match status" value="8"/>
</dbReference>
<dbReference type="Proteomes" id="UP000596742">
    <property type="component" value="Unassembled WGS sequence"/>
</dbReference>
<evidence type="ECO:0000256" key="3">
    <source>
        <dbReference type="ARBA" id="ARBA00023157"/>
    </source>
</evidence>
<reference evidence="10" key="1">
    <citation type="submission" date="2018-11" db="EMBL/GenBank/DDBJ databases">
        <authorList>
            <person name="Alioto T."/>
            <person name="Alioto T."/>
        </authorList>
    </citation>
    <scope>NUCLEOTIDE SEQUENCE</scope>
</reference>
<evidence type="ECO:0000313" key="10">
    <source>
        <dbReference type="EMBL" id="VDH99143.1"/>
    </source>
</evidence>
<organism evidence="10 11">
    <name type="scientific">Mytilus galloprovincialis</name>
    <name type="common">Mediterranean mussel</name>
    <dbReference type="NCBI Taxonomy" id="29158"/>
    <lineage>
        <taxon>Eukaryota</taxon>
        <taxon>Metazoa</taxon>
        <taxon>Spiralia</taxon>
        <taxon>Lophotrochozoa</taxon>
        <taxon>Mollusca</taxon>
        <taxon>Bivalvia</taxon>
        <taxon>Autobranchia</taxon>
        <taxon>Pteriomorphia</taxon>
        <taxon>Mytilida</taxon>
        <taxon>Mytiloidea</taxon>
        <taxon>Mytilidae</taxon>
        <taxon>Mytilinae</taxon>
        <taxon>Mytilus</taxon>
    </lineage>
</organism>
<dbReference type="FunFam" id="2.20.100.10:FF:000002">
    <property type="entry name" value="Unc-5 netrin receptor C"/>
    <property type="match status" value="2"/>
</dbReference>
<dbReference type="InterPro" id="IPR001304">
    <property type="entry name" value="C-type_lectin-like"/>
</dbReference>
<dbReference type="PRINTS" id="PR00258">
    <property type="entry name" value="SPERACTRCPTR"/>
</dbReference>
<dbReference type="InterPro" id="IPR001190">
    <property type="entry name" value="SRCR"/>
</dbReference>
<evidence type="ECO:0000256" key="6">
    <source>
        <dbReference type="PROSITE-ProRule" id="PRU00302"/>
    </source>
</evidence>
<dbReference type="SMART" id="SM00209">
    <property type="entry name" value="TSP1"/>
    <property type="match status" value="8"/>
</dbReference>
<dbReference type="InterPro" id="IPR016187">
    <property type="entry name" value="CTDL_fold"/>
</dbReference>
<dbReference type="CDD" id="cd00037">
    <property type="entry name" value="CLECT"/>
    <property type="match status" value="1"/>
</dbReference>